<keyword evidence="3" id="KW-0804">Transcription</keyword>
<dbReference type="PRINTS" id="PR00455">
    <property type="entry name" value="HTHTETR"/>
</dbReference>
<evidence type="ECO:0000256" key="4">
    <source>
        <dbReference type="PROSITE-ProRule" id="PRU00335"/>
    </source>
</evidence>
<keyword evidence="2 4" id="KW-0238">DNA-binding</keyword>
<comment type="caution">
    <text evidence="6">The sequence shown here is derived from an EMBL/GenBank/DDBJ whole genome shotgun (WGS) entry which is preliminary data.</text>
</comment>
<proteinExistence type="predicted"/>
<dbReference type="Proteomes" id="UP000863577">
    <property type="component" value="Unassembled WGS sequence"/>
</dbReference>
<keyword evidence="1" id="KW-0805">Transcription regulation</keyword>
<protein>
    <submittedName>
        <fullName evidence="6">TetR/AcrR family transcriptional regulator</fullName>
    </submittedName>
</protein>
<reference evidence="6" key="1">
    <citation type="journal article" date="2018" name="Genome Biol.">
        <title>SKESA: strategic k-mer extension for scrupulous assemblies.</title>
        <authorList>
            <person name="Souvorov A."/>
            <person name="Agarwala R."/>
            <person name="Lipman D.J."/>
        </authorList>
    </citation>
    <scope>NUCLEOTIDE SEQUENCE</scope>
    <source>
        <strain evidence="6">CL18-200174</strain>
    </source>
</reference>
<dbReference type="PANTHER" id="PTHR47506">
    <property type="entry name" value="TRANSCRIPTIONAL REGULATORY PROTEIN"/>
    <property type="match status" value="1"/>
</dbReference>
<dbReference type="AlphaFoldDB" id="A0A4Q5NBJ3"/>
<gene>
    <name evidence="6" type="ORF">JBK99_08725</name>
</gene>
<evidence type="ECO:0000313" key="7">
    <source>
        <dbReference type="Proteomes" id="UP000863577"/>
    </source>
</evidence>
<name>A0A4Q5NBJ3_LEGPN</name>
<dbReference type="EMBL" id="DACWOD010000006">
    <property type="protein sequence ID" value="HAU2396414.1"/>
    <property type="molecule type" value="Genomic_DNA"/>
</dbReference>
<evidence type="ECO:0000256" key="3">
    <source>
        <dbReference type="ARBA" id="ARBA00023163"/>
    </source>
</evidence>
<dbReference type="SUPFAM" id="SSF46689">
    <property type="entry name" value="Homeodomain-like"/>
    <property type="match status" value="1"/>
</dbReference>
<dbReference type="PANTHER" id="PTHR47506:SF7">
    <property type="entry name" value="TRANSCRIPTIONAL REGULATORY PROTEIN"/>
    <property type="match status" value="1"/>
</dbReference>
<evidence type="ECO:0000259" key="5">
    <source>
        <dbReference type="PROSITE" id="PS50977"/>
    </source>
</evidence>
<evidence type="ECO:0000256" key="1">
    <source>
        <dbReference type="ARBA" id="ARBA00023015"/>
    </source>
</evidence>
<feature type="domain" description="HTH tetR-type" evidence="5">
    <location>
        <begin position="6"/>
        <end position="66"/>
    </location>
</feature>
<dbReference type="InterPro" id="IPR054156">
    <property type="entry name" value="YxaF_TetR_C"/>
</dbReference>
<dbReference type="InterPro" id="IPR001647">
    <property type="entry name" value="HTH_TetR"/>
</dbReference>
<dbReference type="GO" id="GO:0003677">
    <property type="term" value="F:DNA binding"/>
    <property type="evidence" value="ECO:0007669"/>
    <property type="project" value="UniProtKB-UniRule"/>
</dbReference>
<dbReference type="PROSITE" id="PS50977">
    <property type="entry name" value="HTH_TETR_2"/>
    <property type="match status" value="1"/>
</dbReference>
<evidence type="ECO:0000313" key="6">
    <source>
        <dbReference type="EMBL" id="HAU2396414.1"/>
    </source>
</evidence>
<accession>A0A4Q5NBJ3</accession>
<sequence length="188" mass="20874">MPMNISNTKERILAVAEALIQKDGYNAFSFKDIATAIHIKTASIHYHFPSKEDLGVAVISWHADKIAAVLSDISNNSSLSAKEKIQKFFDVILTITYNAENKMCLGGMFASDFQSLPVSIQNQAKKFFELIIEWLKGVLEASAYDNESALSVAKQIISLIEGGLLLARLYGDETFLEGVRHFIDQTIK</sequence>
<dbReference type="InterPro" id="IPR009057">
    <property type="entry name" value="Homeodomain-like_sf"/>
</dbReference>
<dbReference type="Pfam" id="PF21993">
    <property type="entry name" value="TetR_C_13_2"/>
    <property type="match status" value="1"/>
</dbReference>
<evidence type="ECO:0000256" key="2">
    <source>
        <dbReference type="ARBA" id="ARBA00023125"/>
    </source>
</evidence>
<organism evidence="6 7">
    <name type="scientific">Legionella pneumophila</name>
    <dbReference type="NCBI Taxonomy" id="446"/>
    <lineage>
        <taxon>Bacteria</taxon>
        <taxon>Pseudomonadati</taxon>
        <taxon>Pseudomonadota</taxon>
        <taxon>Gammaproteobacteria</taxon>
        <taxon>Legionellales</taxon>
        <taxon>Legionellaceae</taxon>
        <taxon>Legionella</taxon>
    </lineage>
</organism>
<dbReference type="InterPro" id="IPR036271">
    <property type="entry name" value="Tet_transcr_reg_TetR-rel_C_sf"/>
</dbReference>
<dbReference type="Gene3D" id="1.10.357.10">
    <property type="entry name" value="Tetracycline Repressor, domain 2"/>
    <property type="match status" value="1"/>
</dbReference>
<dbReference type="Pfam" id="PF00440">
    <property type="entry name" value="TetR_N"/>
    <property type="match status" value="1"/>
</dbReference>
<dbReference type="SUPFAM" id="SSF48498">
    <property type="entry name" value="Tetracyclin repressor-like, C-terminal domain"/>
    <property type="match status" value="1"/>
</dbReference>
<feature type="DNA-binding region" description="H-T-H motif" evidence="4">
    <location>
        <begin position="29"/>
        <end position="48"/>
    </location>
</feature>
<reference evidence="6" key="2">
    <citation type="submission" date="2019-09" db="EMBL/GenBank/DDBJ databases">
        <authorList>
            <consortium name="NCBI Pathogen Detection Project"/>
        </authorList>
    </citation>
    <scope>NUCLEOTIDE SEQUENCE</scope>
    <source>
        <strain evidence="6">CL18-200174</strain>
    </source>
</reference>